<evidence type="ECO:0000256" key="1">
    <source>
        <dbReference type="SAM" id="MobiDB-lite"/>
    </source>
</evidence>
<sequence length="150" mass="15155">MPYQSGHHTLHASAAPDPGLPAGPPTPPSMAQTTDLAGNPLDAQTATGPCATAEARASLAQCRESDGAGLPGGALVAVALACALLAAGLWTLLGPEARAWADGEGWLWRSTARGGGLPRSQRRRLQRRRRIGAGLLASALALALIALVAG</sequence>
<feature type="region of interest" description="Disordered" evidence="1">
    <location>
        <begin position="1"/>
        <end position="46"/>
    </location>
</feature>
<keyword evidence="4" id="KW-1185">Reference proteome</keyword>
<gene>
    <name evidence="3" type="ORF">ACFOOT_15965</name>
</gene>
<keyword evidence="2" id="KW-0472">Membrane</keyword>
<evidence type="ECO:0000313" key="3">
    <source>
        <dbReference type="EMBL" id="MFC3672913.1"/>
    </source>
</evidence>
<keyword evidence="2" id="KW-0812">Transmembrane</keyword>
<comment type="caution">
    <text evidence="3">The sequence shown here is derived from an EMBL/GenBank/DDBJ whole genome shotgun (WGS) entry which is preliminary data.</text>
</comment>
<feature type="transmembrane region" description="Helical" evidence="2">
    <location>
        <begin position="131"/>
        <end position="149"/>
    </location>
</feature>
<proteinExistence type="predicted"/>
<keyword evidence="2" id="KW-1133">Transmembrane helix</keyword>
<dbReference type="RefSeq" id="WP_191325795.1">
    <property type="nucleotide sequence ID" value="NZ_BMZP01000022.1"/>
</dbReference>
<reference evidence="4" key="1">
    <citation type="journal article" date="2019" name="Int. J. Syst. Evol. Microbiol.">
        <title>The Global Catalogue of Microorganisms (GCM) 10K type strain sequencing project: providing services to taxonomists for standard genome sequencing and annotation.</title>
        <authorList>
            <consortium name="The Broad Institute Genomics Platform"/>
            <consortium name="The Broad Institute Genome Sequencing Center for Infectious Disease"/>
            <person name="Wu L."/>
            <person name="Ma J."/>
        </authorList>
    </citation>
    <scope>NUCLEOTIDE SEQUENCE [LARGE SCALE GENOMIC DNA]</scope>
    <source>
        <strain evidence="4">KCTC 42224</strain>
    </source>
</reference>
<evidence type="ECO:0000313" key="4">
    <source>
        <dbReference type="Proteomes" id="UP001595683"/>
    </source>
</evidence>
<feature type="transmembrane region" description="Helical" evidence="2">
    <location>
        <begin position="73"/>
        <end position="93"/>
    </location>
</feature>
<name>A0ABV7V9T4_9SPHN</name>
<feature type="compositionally biased region" description="Polar residues" evidence="1">
    <location>
        <begin position="32"/>
        <end position="46"/>
    </location>
</feature>
<feature type="compositionally biased region" description="Pro residues" evidence="1">
    <location>
        <begin position="18"/>
        <end position="28"/>
    </location>
</feature>
<accession>A0ABV7V9T4</accession>
<protein>
    <submittedName>
        <fullName evidence="3">Uncharacterized protein</fullName>
    </submittedName>
</protein>
<evidence type="ECO:0000256" key="2">
    <source>
        <dbReference type="SAM" id="Phobius"/>
    </source>
</evidence>
<dbReference type="EMBL" id="JBHRYE010000027">
    <property type="protein sequence ID" value="MFC3672913.1"/>
    <property type="molecule type" value="Genomic_DNA"/>
</dbReference>
<organism evidence="3 4">
    <name type="scientific">Novosphingobium pokkalii</name>
    <dbReference type="NCBI Taxonomy" id="1770194"/>
    <lineage>
        <taxon>Bacteria</taxon>
        <taxon>Pseudomonadati</taxon>
        <taxon>Pseudomonadota</taxon>
        <taxon>Alphaproteobacteria</taxon>
        <taxon>Sphingomonadales</taxon>
        <taxon>Sphingomonadaceae</taxon>
        <taxon>Novosphingobium</taxon>
    </lineage>
</organism>
<dbReference type="Proteomes" id="UP001595683">
    <property type="component" value="Unassembled WGS sequence"/>
</dbReference>